<proteinExistence type="predicted"/>
<keyword evidence="2" id="KW-0812">Transmembrane</keyword>
<dbReference type="HOGENOM" id="CLU_607924_0_0_11"/>
<gene>
    <name evidence="3" type="ordered locus">Cfla_3704</name>
</gene>
<accession>D5UE96</accession>
<evidence type="ECO:0000256" key="2">
    <source>
        <dbReference type="SAM" id="Phobius"/>
    </source>
</evidence>
<feature type="region of interest" description="Disordered" evidence="1">
    <location>
        <begin position="66"/>
        <end position="107"/>
    </location>
</feature>
<dbReference type="SUPFAM" id="SSF50969">
    <property type="entry name" value="YVTN repeat-like/Quinoprotein amine dehydrogenase"/>
    <property type="match status" value="1"/>
</dbReference>
<keyword evidence="2" id="KW-0472">Membrane</keyword>
<feature type="transmembrane region" description="Helical" evidence="2">
    <location>
        <begin position="43"/>
        <end position="64"/>
    </location>
</feature>
<dbReference type="KEGG" id="cfl:Cfla_3704"/>
<evidence type="ECO:0000313" key="3">
    <source>
        <dbReference type="EMBL" id="ADG76572.1"/>
    </source>
</evidence>
<evidence type="ECO:0000256" key="1">
    <source>
        <dbReference type="SAM" id="MobiDB-lite"/>
    </source>
</evidence>
<name>D5UE96_CELFN</name>
<dbReference type="RefSeq" id="WP_013118899.1">
    <property type="nucleotide sequence ID" value="NC_014151.1"/>
</dbReference>
<keyword evidence="4" id="KW-1185">Reference proteome</keyword>
<dbReference type="OrthoDB" id="4823400at2"/>
<sequence length="450" mass="46113">MTDVHDLLARTHRALGEAGTTLDDARHDALLTGIRRRRRRRHAAEVLGVSALVLVLGAGGWLGLARDGTPQPAESTSPTPEPSAGPTSDAAPDAPGLEPALVMPPGTLETATPGWVLTVQRPVALSESGDGMPEASANVVDAVAPDGTRYRVLDLPLGPTVDLVGWEAGTTEATVSVDEDGERTAARLDLLTGEITALTELAGMEVRVGTTSAGLDVWVGELEAGLAVYDGTTVVRELPFVRGPVLDPAGTRVAGTVDGSLATVDVTSGQVTDLVTPSEDCHVLAWEASGLLVTCLGWEESAPAVSEVLRFDADDPRAAGVPLDLPASTLPYSSGGRIGDGRLVVQHTFDVECTRGWGLLDPMAGTLQDLPFPAEGIPAGEASVRVQQVAGDVVLLTVGDACSGGGGPLRVLTYDVATGTTTQIASPPSSDGLAAGEQWISATTSTILAG</sequence>
<dbReference type="STRING" id="446466.Cfla_3704"/>
<dbReference type="EMBL" id="CP001964">
    <property type="protein sequence ID" value="ADG76572.1"/>
    <property type="molecule type" value="Genomic_DNA"/>
</dbReference>
<protein>
    <submittedName>
        <fullName evidence="3">Uncharacterized protein</fullName>
    </submittedName>
</protein>
<dbReference type="Proteomes" id="UP000000849">
    <property type="component" value="Chromosome"/>
</dbReference>
<reference evidence="3 4" key="1">
    <citation type="journal article" date="2010" name="Stand. Genomic Sci.">
        <title>Complete genome sequence of Cellulomonas flavigena type strain (134).</title>
        <authorList>
            <person name="Abt B."/>
            <person name="Foster B."/>
            <person name="Lapidus A."/>
            <person name="Clum A."/>
            <person name="Sun H."/>
            <person name="Pukall R."/>
            <person name="Lucas S."/>
            <person name="Glavina Del Rio T."/>
            <person name="Nolan M."/>
            <person name="Tice H."/>
            <person name="Cheng J.F."/>
            <person name="Pitluck S."/>
            <person name="Liolios K."/>
            <person name="Ivanova N."/>
            <person name="Mavromatis K."/>
            <person name="Ovchinnikova G."/>
            <person name="Pati A."/>
            <person name="Goodwin L."/>
            <person name="Chen A."/>
            <person name="Palaniappan K."/>
            <person name="Land M."/>
            <person name="Hauser L."/>
            <person name="Chang Y.J."/>
            <person name="Jeffries C.D."/>
            <person name="Rohde M."/>
            <person name="Goker M."/>
            <person name="Woyke T."/>
            <person name="Bristow J."/>
            <person name="Eisen J.A."/>
            <person name="Markowitz V."/>
            <person name="Hugenholtz P."/>
            <person name="Kyrpides N.C."/>
            <person name="Klenk H.P."/>
        </authorList>
    </citation>
    <scope>NUCLEOTIDE SEQUENCE [LARGE SCALE GENOMIC DNA]</scope>
    <source>
        <strain evidence="4">ATCC 482 / DSM 20109 / BCRC 11376 / JCM 18109 / NBRC 3775 / NCIMB 8073 / NRS 134</strain>
    </source>
</reference>
<evidence type="ECO:0000313" key="4">
    <source>
        <dbReference type="Proteomes" id="UP000000849"/>
    </source>
</evidence>
<dbReference type="AlphaFoldDB" id="D5UE96"/>
<feature type="compositionally biased region" description="Low complexity" evidence="1">
    <location>
        <begin position="66"/>
        <end position="88"/>
    </location>
</feature>
<dbReference type="InterPro" id="IPR011044">
    <property type="entry name" value="Quino_amine_DH_bsu"/>
</dbReference>
<keyword evidence="2" id="KW-1133">Transmembrane helix</keyword>
<organism evidence="3 4">
    <name type="scientific">Cellulomonas flavigena (strain ATCC 482 / DSM 20109 / BCRC 11376 / JCM 18109 / NBRC 3775 / NCIMB 8073 / NRS 134)</name>
    <dbReference type="NCBI Taxonomy" id="446466"/>
    <lineage>
        <taxon>Bacteria</taxon>
        <taxon>Bacillati</taxon>
        <taxon>Actinomycetota</taxon>
        <taxon>Actinomycetes</taxon>
        <taxon>Micrococcales</taxon>
        <taxon>Cellulomonadaceae</taxon>
        <taxon>Cellulomonas</taxon>
    </lineage>
</organism>